<proteinExistence type="predicted"/>
<reference evidence="3" key="1">
    <citation type="submission" date="2019-02" db="EMBL/GenBank/DDBJ databases">
        <authorList>
            <person name="Gruber-Vodicka R. H."/>
            <person name="Seah K. B. B."/>
        </authorList>
    </citation>
    <scope>NUCLEOTIDE SEQUENCE</scope>
    <source>
        <strain evidence="1">BECK_BZ197</strain>
        <strain evidence="3">BECK_BZ198</strain>
        <strain evidence="2">BECK_BZ199</strain>
    </source>
</reference>
<evidence type="ECO:0000313" key="2">
    <source>
        <dbReference type="EMBL" id="VFK29371.1"/>
    </source>
</evidence>
<accession>A0A451B918</accession>
<name>A0A451B918_9GAMM</name>
<dbReference type="EMBL" id="CAADGH010000009">
    <property type="protein sequence ID" value="VFK74765.1"/>
    <property type="molecule type" value="Genomic_DNA"/>
</dbReference>
<dbReference type="AlphaFoldDB" id="A0A451B918"/>
<dbReference type="EMBL" id="CAADFQ010000009">
    <property type="protein sequence ID" value="VFK29371.1"/>
    <property type="molecule type" value="Genomic_DNA"/>
</dbReference>
<gene>
    <name evidence="1" type="ORF">BECKMB1821G_GA0114241_103226</name>
    <name evidence="3" type="ORF">BECKMB1821H_GA0114242_100950</name>
    <name evidence="2" type="ORF">BECKMB1821I_GA0114274_100950</name>
</gene>
<evidence type="ECO:0000313" key="1">
    <source>
        <dbReference type="EMBL" id="VFK28045.1"/>
    </source>
</evidence>
<sequence length="164" mass="19645">MDIRLTEQERIRVLNGEDVFAIMQKVLLRENKIDRDKGHFRIIAHFRESDYLWSFINHCVQVIPPITSDVQRKHPYNLRWDGLWVMRGTPPMLQLEREPGAHQMPQALQTGDIPRTLPVWPLRRRRSPFDFMERWPVFDGPICIPRAQRPTSRDVDARRQKRKD</sequence>
<protein>
    <submittedName>
        <fullName evidence="3">Uncharacterized protein</fullName>
    </submittedName>
</protein>
<organism evidence="3">
    <name type="scientific">Candidatus Kentrum sp. MB</name>
    <dbReference type="NCBI Taxonomy" id="2138164"/>
    <lineage>
        <taxon>Bacteria</taxon>
        <taxon>Pseudomonadati</taxon>
        <taxon>Pseudomonadota</taxon>
        <taxon>Gammaproteobacteria</taxon>
        <taxon>Candidatus Kentrum</taxon>
    </lineage>
</organism>
<evidence type="ECO:0000313" key="3">
    <source>
        <dbReference type="EMBL" id="VFK74765.1"/>
    </source>
</evidence>
<dbReference type="EMBL" id="CAADFO010000032">
    <property type="protein sequence ID" value="VFK28045.1"/>
    <property type="molecule type" value="Genomic_DNA"/>
</dbReference>